<evidence type="ECO:0000256" key="1">
    <source>
        <dbReference type="ARBA" id="ARBA00023015"/>
    </source>
</evidence>
<dbReference type="InterPro" id="IPR000524">
    <property type="entry name" value="Tscrpt_reg_HTH_GntR"/>
</dbReference>
<dbReference type="InterPro" id="IPR036388">
    <property type="entry name" value="WH-like_DNA-bd_sf"/>
</dbReference>
<dbReference type="SMART" id="SM00895">
    <property type="entry name" value="FCD"/>
    <property type="match status" value="1"/>
</dbReference>
<protein>
    <submittedName>
        <fullName evidence="5">GntR family transcriptional regulator</fullName>
    </submittedName>
</protein>
<dbReference type="Gene3D" id="1.20.120.530">
    <property type="entry name" value="GntR ligand-binding domain-like"/>
    <property type="match status" value="1"/>
</dbReference>
<evidence type="ECO:0000256" key="2">
    <source>
        <dbReference type="ARBA" id="ARBA00023125"/>
    </source>
</evidence>
<name>A0ABQ5VWK4_9RHOB</name>
<dbReference type="InterPro" id="IPR008920">
    <property type="entry name" value="TF_FadR/GntR_C"/>
</dbReference>
<evidence type="ECO:0000313" key="5">
    <source>
        <dbReference type="EMBL" id="GLQ35802.1"/>
    </source>
</evidence>
<organism evidence="5 6">
    <name type="scientific">Amylibacter marinus</name>
    <dbReference type="NCBI Taxonomy" id="1475483"/>
    <lineage>
        <taxon>Bacteria</taxon>
        <taxon>Pseudomonadati</taxon>
        <taxon>Pseudomonadota</taxon>
        <taxon>Alphaproteobacteria</taxon>
        <taxon>Rhodobacterales</taxon>
        <taxon>Paracoccaceae</taxon>
        <taxon>Amylibacter</taxon>
    </lineage>
</organism>
<keyword evidence="3" id="KW-0804">Transcription</keyword>
<dbReference type="PANTHER" id="PTHR43537">
    <property type="entry name" value="TRANSCRIPTIONAL REGULATOR, GNTR FAMILY"/>
    <property type="match status" value="1"/>
</dbReference>
<sequence>MPATTMPSHSIYENLRNRLITAEFPGGFRMKPDELRAPYDCSASTMREVLFRLSCDGFLNFIDQRGFHTPNPNPEKMIELAQMRIMLEQAGARHSIAHSTLEWEARLTAAQHKLAHIETAMQTEKSAREHVGIWTAAEREFHMTLVSLSPNSLLKSTHVDFFDRFRQLLVINNIHGNFGYRAGNITEHSQIVDTALSGDADACCAMLKQHVESSMIGLRGPHSLDTQPKSPQ</sequence>
<dbReference type="InterPro" id="IPR011711">
    <property type="entry name" value="GntR_C"/>
</dbReference>
<keyword evidence="1" id="KW-0805">Transcription regulation</keyword>
<accession>A0ABQ5VWK4</accession>
<dbReference type="Gene3D" id="1.10.10.10">
    <property type="entry name" value="Winged helix-like DNA-binding domain superfamily/Winged helix DNA-binding domain"/>
    <property type="match status" value="1"/>
</dbReference>
<evidence type="ECO:0000256" key="3">
    <source>
        <dbReference type="ARBA" id="ARBA00023163"/>
    </source>
</evidence>
<feature type="domain" description="GntR C-terminal" evidence="4">
    <location>
        <begin position="79"/>
        <end position="213"/>
    </location>
</feature>
<proteinExistence type="predicted"/>
<evidence type="ECO:0000259" key="4">
    <source>
        <dbReference type="SMART" id="SM00895"/>
    </source>
</evidence>
<dbReference type="SUPFAM" id="SSF48008">
    <property type="entry name" value="GntR ligand-binding domain-like"/>
    <property type="match status" value="1"/>
</dbReference>
<gene>
    <name evidence="5" type="ORF">GCM10007939_20850</name>
</gene>
<evidence type="ECO:0000313" key="6">
    <source>
        <dbReference type="Proteomes" id="UP001156694"/>
    </source>
</evidence>
<dbReference type="PANTHER" id="PTHR43537:SF5">
    <property type="entry name" value="UXU OPERON TRANSCRIPTIONAL REGULATOR"/>
    <property type="match status" value="1"/>
</dbReference>
<dbReference type="RefSeq" id="WP_284378786.1">
    <property type="nucleotide sequence ID" value="NZ_BSNN01000005.1"/>
</dbReference>
<dbReference type="InterPro" id="IPR036390">
    <property type="entry name" value="WH_DNA-bd_sf"/>
</dbReference>
<reference evidence="6" key="1">
    <citation type="journal article" date="2019" name="Int. J. Syst. Evol. Microbiol.">
        <title>The Global Catalogue of Microorganisms (GCM) 10K type strain sequencing project: providing services to taxonomists for standard genome sequencing and annotation.</title>
        <authorList>
            <consortium name="The Broad Institute Genomics Platform"/>
            <consortium name="The Broad Institute Genome Sequencing Center for Infectious Disease"/>
            <person name="Wu L."/>
            <person name="Ma J."/>
        </authorList>
    </citation>
    <scope>NUCLEOTIDE SEQUENCE [LARGE SCALE GENOMIC DNA]</scope>
    <source>
        <strain evidence="6">NBRC 110140</strain>
    </source>
</reference>
<dbReference type="Pfam" id="PF00392">
    <property type="entry name" value="GntR"/>
    <property type="match status" value="1"/>
</dbReference>
<keyword evidence="6" id="KW-1185">Reference proteome</keyword>
<keyword evidence="2" id="KW-0238">DNA-binding</keyword>
<comment type="caution">
    <text evidence="5">The sequence shown here is derived from an EMBL/GenBank/DDBJ whole genome shotgun (WGS) entry which is preliminary data.</text>
</comment>
<dbReference type="SUPFAM" id="SSF46785">
    <property type="entry name" value="Winged helix' DNA-binding domain"/>
    <property type="match status" value="1"/>
</dbReference>
<dbReference type="Pfam" id="PF07729">
    <property type="entry name" value="FCD"/>
    <property type="match status" value="1"/>
</dbReference>
<dbReference type="EMBL" id="BSNN01000005">
    <property type="protein sequence ID" value="GLQ35802.1"/>
    <property type="molecule type" value="Genomic_DNA"/>
</dbReference>
<dbReference type="Proteomes" id="UP001156694">
    <property type="component" value="Unassembled WGS sequence"/>
</dbReference>